<dbReference type="Proteomes" id="UP000001683">
    <property type="component" value="Chromosome"/>
</dbReference>
<dbReference type="InParanoid" id="B2A221"/>
<keyword evidence="2" id="KW-1185">Reference proteome</keyword>
<reference evidence="1 2" key="1">
    <citation type="submission" date="2008-04" db="EMBL/GenBank/DDBJ databases">
        <title>Complete sequence of chromosome of Natranaerobius thermophilus JW/NM-WN-LF.</title>
        <authorList>
            <consortium name="US DOE Joint Genome Institute"/>
            <person name="Copeland A."/>
            <person name="Lucas S."/>
            <person name="Lapidus A."/>
            <person name="Glavina del Rio T."/>
            <person name="Dalin E."/>
            <person name="Tice H."/>
            <person name="Bruce D."/>
            <person name="Goodwin L."/>
            <person name="Pitluck S."/>
            <person name="Chertkov O."/>
            <person name="Brettin T."/>
            <person name="Detter J.C."/>
            <person name="Han C."/>
            <person name="Kuske C.R."/>
            <person name="Schmutz J."/>
            <person name="Larimer F."/>
            <person name="Land M."/>
            <person name="Hauser L."/>
            <person name="Kyrpides N."/>
            <person name="Lykidis A."/>
            <person name="Mesbah N.M."/>
            <person name="Wiegel J."/>
        </authorList>
    </citation>
    <scope>NUCLEOTIDE SEQUENCE [LARGE SCALE GENOMIC DNA]</scope>
    <source>
        <strain evidence="2">ATCC BAA-1301 / DSM 18059 / JW/NM-WN-LF</strain>
    </source>
</reference>
<evidence type="ECO:0000313" key="2">
    <source>
        <dbReference type="Proteomes" id="UP000001683"/>
    </source>
</evidence>
<dbReference type="EMBL" id="CP001034">
    <property type="protein sequence ID" value="ACB84826.1"/>
    <property type="molecule type" value="Genomic_DNA"/>
</dbReference>
<protein>
    <submittedName>
        <fullName evidence="1">Uncharacterized protein</fullName>
    </submittedName>
</protein>
<accession>B2A221</accession>
<dbReference type="OrthoDB" id="2697242at2"/>
<reference evidence="1 2" key="2">
    <citation type="journal article" date="2011" name="J. Bacteriol.">
        <title>Complete genome sequence of the anaerobic, halophilic alkalithermophile Natranaerobius thermophilus JW/NM-WN-LF.</title>
        <authorList>
            <person name="Zhao B."/>
            <person name="Mesbah N.M."/>
            <person name="Dalin E."/>
            <person name="Goodwin L."/>
            <person name="Nolan M."/>
            <person name="Pitluck S."/>
            <person name="Chertkov O."/>
            <person name="Brettin T.S."/>
            <person name="Han J."/>
            <person name="Larimer F.W."/>
            <person name="Land M.L."/>
            <person name="Hauser L."/>
            <person name="Kyrpides N."/>
            <person name="Wiegel J."/>
        </authorList>
    </citation>
    <scope>NUCLEOTIDE SEQUENCE [LARGE SCALE GENOMIC DNA]</scope>
    <source>
        <strain evidence="2">ATCC BAA-1301 / DSM 18059 / JW/NM-WN-LF</strain>
    </source>
</reference>
<organism evidence="1 2">
    <name type="scientific">Natranaerobius thermophilus (strain ATCC BAA-1301 / DSM 18059 / JW/NM-WN-LF)</name>
    <dbReference type="NCBI Taxonomy" id="457570"/>
    <lineage>
        <taxon>Bacteria</taxon>
        <taxon>Bacillati</taxon>
        <taxon>Bacillota</taxon>
        <taxon>Clostridia</taxon>
        <taxon>Natranaerobiales</taxon>
        <taxon>Natranaerobiaceae</taxon>
        <taxon>Natranaerobius</taxon>
    </lineage>
</organism>
<evidence type="ECO:0000313" key="1">
    <source>
        <dbReference type="EMBL" id="ACB84826.1"/>
    </source>
</evidence>
<dbReference type="AlphaFoldDB" id="B2A221"/>
<gene>
    <name evidence="1" type="ordered locus">Nther_1243</name>
</gene>
<dbReference type="RefSeq" id="WP_012447701.1">
    <property type="nucleotide sequence ID" value="NC_010718.1"/>
</dbReference>
<name>B2A221_NATTJ</name>
<dbReference type="HOGENOM" id="CLU_148607_0_0_9"/>
<dbReference type="STRING" id="457570.Nther_1243"/>
<sequence>MMELRKALRQLPTRKKHYFEWKFNVKPRVDLSNLSEQEFLDKYTDDGTTIRPFKEWERTPEYHALVNLYLQSQTANDLLEVYESVKEKAKQGDDKAVKQLLELQKRIKENSKEASKMFEEDEGDELILD</sequence>
<dbReference type="eggNOG" id="ENOG5033H5Q">
    <property type="taxonomic scope" value="Bacteria"/>
</dbReference>
<dbReference type="KEGG" id="nth:Nther_1243"/>
<proteinExistence type="predicted"/>